<feature type="compositionally biased region" description="Low complexity" evidence="5">
    <location>
        <begin position="996"/>
        <end position="1038"/>
    </location>
</feature>
<feature type="domain" description="MYND-type" evidence="7">
    <location>
        <begin position="1105"/>
        <end position="1146"/>
    </location>
</feature>
<feature type="region of interest" description="Disordered" evidence="5">
    <location>
        <begin position="50"/>
        <end position="146"/>
    </location>
</feature>
<feature type="compositionally biased region" description="Basic and acidic residues" evidence="5">
    <location>
        <begin position="385"/>
        <end position="403"/>
    </location>
</feature>
<dbReference type="Proteomes" id="UP000054558">
    <property type="component" value="Unassembled WGS sequence"/>
</dbReference>
<dbReference type="SMART" id="SM00456">
    <property type="entry name" value="WW"/>
    <property type="match status" value="4"/>
</dbReference>
<dbReference type="PROSITE" id="PS50865">
    <property type="entry name" value="ZF_MYND_2"/>
    <property type="match status" value="1"/>
</dbReference>
<feature type="compositionally biased region" description="Basic and acidic residues" evidence="5">
    <location>
        <begin position="169"/>
        <end position="179"/>
    </location>
</feature>
<feature type="compositionally biased region" description="Acidic residues" evidence="5">
    <location>
        <begin position="1078"/>
        <end position="1089"/>
    </location>
</feature>
<dbReference type="CDD" id="cd00201">
    <property type="entry name" value="WW"/>
    <property type="match status" value="1"/>
</dbReference>
<feature type="region of interest" description="Disordered" evidence="5">
    <location>
        <begin position="993"/>
        <end position="1096"/>
    </location>
</feature>
<dbReference type="AlphaFoldDB" id="A0A1Y1IFL7"/>
<feature type="compositionally biased region" description="Basic and acidic residues" evidence="5">
    <location>
        <begin position="1039"/>
        <end position="1053"/>
    </location>
</feature>
<evidence type="ECO:0000256" key="3">
    <source>
        <dbReference type="ARBA" id="ARBA00022833"/>
    </source>
</evidence>
<accession>A0A1Y1IFL7</accession>
<keyword evidence="9" id="KW-1185">Reference proteome</keyword>
<dbReference type="STRING" id="105231.A0A1Y1IFL7"/>
<feature type="compositionally biased region" description="Pro residues" evidence="5">
    <location>
        <begin position="774"/>
        <end position="785"/>
    </location>
</feature>
<proteinExistence type="predicted"/>
<dbReference type="EMBL" id="DF237309">
    <property type="protein sequence ID" value="GAQ87546.1"/>
    <property type="molecule type" value="Genomic_DNA"/>
</dbReference>
<evidence type="ECO:0000256" key="5">
    <source>
        <dbReference type="SAM" id="MobiDB-lite"/>
    </source>
</evidence>
<feature type="compositionally biased region" description="Low complexity" evidence="5">
    <location>
        <begin position="71"/>
        <end position="80"/>
    </location>
</feature>
<dbReference type="InterPro" id="IPR001202">
    <property type="entry name" value="WW_dom"/>
</dbReference>
<dbReference type="InterPro" id="IPR002893">
    <property type="entry name" value="Znf_MYND"/>
</dbReference>
<evidence type="ECO:0000259" key="7">
    <source>
        <dbReference type="PROSITE" id="PS50865"/>
    </source>
</evidence>
<feature type="compositionally biased region" description="Low complexity" evidence="5">
    <location>
        <begin position="87"/>
        <end position="99"/>
    </location>
</feature>
<feature type="compositionally biased region" description="Polar residues" evidence="5">
    <location>
        <begin position="257"/>
        <end position="267"/>
    </location>
</feature>
<sequence length="1163" mass="125044">MAADGSRPDRSILWEGAVPVAPGLAYLGSTNAGFDPQVLKDRHVPIFEMPPGFFPAHHKHGPPPSAAATTKPGNSKGPSGKAKKGGAKAAAKASEASGPLQSKPAAAPAHHGKTPSNGPPKPAVSESAERSDSGTPASVPFSQPAIQARKLTESEARELERQAAATRIDYSKTIKRSEAIARGQTVCRPGKGGKEKRRNYVMPEFGSVDFFEHMARWSMSAEGKAALAAQAQASDRGPDADEDHEEGANTEGGGKQGQASSRSQTDGTAAAKGRPIDYSKWDAFEDSDDERERAAAQGKGCCRHCKCCYPDGNDSDSECSDDGHDHRHRQVHTVPGRTRDDSPEPRSDAAPKTRGRGMRGVGGRGAGEPPPSRAPRAGLASVGEGSKHEKERAVGIKESESAAKKPGLKGGFFAPKAAAKATEEAPGRSGKEAGDAGSQKPSVDDLRIYHKLGGTAKPLTAFPLKSPEEQENWWMYIHSDGRLYFVRAGSSGLGTWWKPEELLDVTEAPTGWQELYDKTGRVYYYHAASGCSLDTIPDDLAVARFSWPGRNGSGPRMDLMAEAAWHDICKHARGAATREEAAERAIASMRFSRFFPAGLDPASLPGLQDTIRKRMHAEWPACCEEGEQPGLRCPVGKLTDFPPKFPERHHQWLSYKHAEGRFYFVHTDDPGPGTWYRPEDLLDIPEYITGWQQVLGTGPGSMSYYHVDECRSQKALPAVLAKARLLQEHCPFLTPHLAARRFPAFLKHMEQAKTEAHAERLAAEAVAKYLKVPPPSVPSSVPDPRPQSSGSQAHGSERKTADNSSGPSNGSQRKAAADGSKAAPAKQGGTSGPRFSVENFQLTRYRRMQEQVYHDWQAYKHADGRLYFVREGDPGPGTWRKPYDLQDATEGLSGWQDLTDADGRPYYWHDGQQRRSTALPEELRQARDLADRESGNYGPLPDPAEVIDLMLTAKTPEDVTEGIMRGALTAGMTEADKAVMHRLVAAKMAEKWPEVQAAQPNPAPARNRAPGANATPSGAAARSGAADGKSGKAGAQADVSRRKEDANGRRDGAVKGAAGAGTATSSGAKAGTAGTTPSDEDAAAGEDAGEGGYRVGPGGERVKVCWSCGKDETEAGKFKKCDACARARYCSRDCQRDHWRSHKDVCREWAAERLKRKLAANNG</sequence>
<evidence type="ECO:0000256" key="2">
    <source>
        <dbReference type="ARBA" id="ARBA00022771"/>
    </source>
</evidence>
<feature type="compositionally biased region" description="Low complexity" evidence="5">
    <location>
        <begin position="411"/>
        <end position="420"/>
    </location>
</feature>
<feature type="compositionally biased region" description="Basic and acidic residues" evidence="5">
    <location>
        <begin position="421"/>
        <end position="434"/>
    </location>
</feature>
<evidence type="ECO:0000256" key="1">
    <source>
        <dbReference type="ARBA" id="ARBA00022723"/>
    </source>
</evidence>
<dbReference type="PROSITE" id="PS01360">
    <property type="entry name" value="ZF_MYND_1"/>
    <property type="match status" value="1"/>
</dbReference>
<feature type="compositionally biased region" description="Polar residues" evidence="5">
    <location>
        <begin position="133"/>
        <end position="145"/>
    </location>
</feature>
<feature type="compositionally biased region" description="Low complexity" evidence="5">
    <location>
        <begin position="1054"/>
        <end position="1076"/>
    </location>
</feature>
<dbReference type="InterPro" id="IPR036020">
    <property type="entry name" value="WW_dom_sf"/>
</dbReference>
<evidence type="ECO:0000313" key="8">
    <source>
        <dbReference type="EMBL" id="GAQ87546.1"/>
    </source>
</evidence>
<keyword evidence="2 4" id="KW-0863">Zinc-finger</keyword>
<protein>
    <recommendedName>
        <fullName evidence="10">MYND-type domain-containing protein</fullName>
    </recommendedName>
</protein>
<dbReference type="GO" id="GO:0045292">
    <property type="term" value="P:mRNA cis splicing, via spliceosome"/>
    <property type="evidence" value="ECO:0007669"/>
    <property type="project" value="InterPro"/>
</dbReference>
<dbReference type="Pfam" id="PF01753">
    <property type="entry name" value="zf-MYND"/>
    <property type="match status" value="1"/>
</dbReference>
<dbReference type="SUPFAM" id="SSF144232">
    <property type="entry name" value="HIT/MYND zinc finger-like"/>
    <property type="match status" value="1"/>
</dbReference>
<dbReference type="PROSITE" id="PS50020">
    <property type="entry name" value="WW_DOMAIN_2"/>
    <property type="match status" value="1"/>
</dbReference>
<feature type="compositionally biased region" description="Polar residues" evidence="5">
    <location>
        <begin position="802"/>
        <end position="812"/>
    </location>
</feature>
<gene>
    <name evidence="8" type="ORF">KFL_003600050</name>
</gene>
<feature type="region of interest" description="Disordered" evidence="5">
    <location>
        <begin position="163"/>
        <end position="199"/>
    </location>
</feature>
<name>A0A1Y1IFL7_KLENI</name>
<evidence type="ECO:0000259" key="6">
    <source>
        <dbReference type="PROSITE" id="PS50020"/>
    </source>
</evidence>
<dbReference type="Gene3D" id="2.20.70.10">
    <property type="match status" value="1"/>
</dbReference>
<keyword evidence="1" id="KW-0479">Metal-binding</keyword>
<reference evidence="8 9" key="1">
    <citation type="journal article" date="2014" name="Nat. Commun.">
        <title>Klebsormidium flaccidum genome reveals primary factors for plant terrestrial adaptation.</title>
        <authorList>
            <person name="Hori K."/>
            <person name="Maruyama F."/>
            <person name="Fujisawa T."/>
            <person name="Togashi T."/>
            <person name="Yamamoto N."/>
            <person name="Seo M."/>
            <person name="Sato S."/>
            <person name="Yamada T."/>
            <person name="Mori H."/>
            <person name="Tajima N."/>
            <person name="Moriyama T."/>
            <person name="Ikeuchi M."/>
            <person name="Watanabe M."/>
            <person name="Wada H."/>
            <person name="Kobayashi K."/>
            <person name="Saito M."/>
            <person name="Masuda T."/>
            <person name="Sasaki-Sekimoto Y."/>
            <person name="Mashiguchi K."/>
            <person name="Awai K."/>
            <person name="Shimojima M."/>
            <person name="Masuda S."/>
            <person name="Iwai M."/>
            <person name="Nobusawa T."/>
            <person name="Narise T."/>
            <person name="Kondo S."/>
            <person name="Saito H."/>
            <person name="Sato R."/>
            <person name="Murakawa M."/>
            <person name="Ihara Y."/>
            <person name="Oshima-Yamada Y."/>
            <person name="Ohtaka K."/>
            <person name="Satoh M."/>
            <person name="Sonobe K."/>
            <person name="Ishii M."/>
            <person name="Ohtani R."/>
            <person name="Kanamori-Sato M."/>
            <person name="Honoki R."/>
            <person name="Miyazaki D."/>
            <person name="Mochizuki H."/>
            <person name="Umetsu J."/>
            <person name="Higashi K."/>
            <person name="Shibata D."/>
            <person name="Kamiya Y."/>
            <person name="Sato N."/>
            <person name="Nakamura Y."/>
            <person name="Tabata S."/>
            <person name="Ida S."/>
            <person name="Kurokawa K."/>
            <person name="Ohta H."/>
        </authorList>
    </citation>
    <scope>NUCLEOTIDE SEQUENCE [LARGE SCALE GENOMIC DNA]</scope>
    <source>
        <strain evidence="8 9">NIES-2285</strain>
    </source>
</reference>
<feature type="region of interest" description="Disordered" evidence="5">
    <location>
        <begin position="221"/>
        <end position="442"/>
    </location>
</feature>
<feature type="compositionally biased region" description="Basic and acidic residues" evidence="5">
    <location>
        <begin position="337"/>
        <end position="351"/>
    </location>
</feature>
<feature type="region of interest" description="Disordered" evidence="5">
    <location>
        <begin position="774"/>
        <end position="835"/>
    </location>
</feature>
<dbReference type="Gene3D" id="6.10.140.2220">
    <property type="match status" value="1"/>
</dbReference>
<evidence type="ECO:0000313" key="9">
    <source>
        <dbReference type="Proteomes" id="UP000054558"/>
    </source>
</evidence>
<evidence type="ECO:0000256" key="4">
    <source>
        <dbReference type="PROSITE-ProRule" id="PRU00134"/>
    </source>
</evidence>
<feature type="compositionally biased region" description="Basic and acidic residues" evidence="5">
    <location>
        <begin position="274"/>
        <end position="283"/>
    </location>
</feature>
<feature type="domain" description="WW" evidence="6">
    <location>
        <begin position="506"/>
        <end position="539"/>
    </location>
</feature>
<dbReference type="GO" id="GO:0008270">
    <property type="term" value="F:zinc ion binding"/>
    <property type="evidence" value="ECO:0007669"/>
    <property type="project" value="UniProtKB-KW"/>
</dbReference>
<dbReference type="InterPro" id="IPR039726">
    <property type="entry name" value="Prp40-like"/>
</dbReference>
<keyword evidence="3" id="KW-0862">Zinc</keyword>
<dbReference type="SUPFAM" id="SSF51045">
    <property type="entry name" value="WW domain"/>
    <property type="match status" value="1"/>
</dbReference>
<feature type="compositionally biased region" description="Low complexity" evidence="5">
    <location>
        <begin position="817"/>
        <end position="826"/>
    </location>
</feature>
<dbReference type="OrthoDB" id="432970at2759"/>
<organism evidence="8 9">
    <name type="scientific">Klebsormidium nitens</name>
    <name type="common">Green alga</name>
    <name type="synonym">Ulothrix nitens</name>
    <dbReference type="NCBI Taxonomy" id="105231"/>
    <lineage>
        <taxon>Eukaryota</taxon>
        <taxon>Viridiplantae</taxon>
        <taxon>Streptophyta</taxon>
        <taxon>Klebsormidiophyceae</taxon>
        <taxon>Klebsormidiales</taxon>
        <taxon>Klebsormidiaceae</taxon>
        <taxon>Klebsormidium</taxon>
    </lineage>
</organism>
<evidence type="ECO:0008006" key="10">
    <source>
        <dbReference type="Google" id="ProtNLM"/>
    </source>
</evidence>
<dbReference type="PANTHER" id="PTHR11864">
    <property type="entry name" value="PRE-MRNA-PROCESSING PROTEIN PRP40"/>
    <property type="match status" value="1"/>
</dbReference>
<dbReference type="PANTHER" id="PTHR11864:SF0">
    <property type="entry name" value="PRP40 PRE-MRNA PROCESSING FACTOR 40 HOMOLOG A (YEAST)"/>
    <property type="match status" value="1"/>
</dbReference>